<dbReference type="Proteomes" id="UP000186922">
    <property type="component" value="Unassembled WGS sequence"/>
</dbReference>
<evidence type="ECO:0000313" key="2">
    <source>
        <dbReference type="EMBL" id="GAU96372.1"/>
    </source>
</evidence>
<dbReference type="OrthoDB" id="10045006at2759"/>
<dbReference type="Pfam" id="PF03437">
    <property type="entry name" value="BtpA"/>
    <property type="match status" value="1"/>
</dbReference>
<evidence type="ECO:0008006" key="4">
    <source>
        <dbReference type="Google" id="ProtNLM"/>
    </source>
</evidence>
<dbReference type="EMBL" id="BDGG01000003">
    <property type="protein sequence ID" value="GAU96372.1"/>
    <property type="molecule type" value="Genomic_DNA"/>
</dbReference>
<comment type="similarity">
    <text evidence="1">Belongs to the BtpA family.</text>
</comment>
<organism evidence="2 3">
    <name type="scientific">Ramazzottius varieornatus</name>
    <name type="common">Water bear</name>
    <name type="synonym">Tardigrade</name>
    <dbReference type="NCBI Taxonomy" id="947166"/>
    <lineage>
        <taxon>Eukaryota</taxon>
        <taxon>Metazoa</taxon>
        <taxon>Ecdysozoa</taxon>
        <taxon>Tardigrada</taxon>
        <taxon>Eutardigrada</taxon>
        <taxon>Parachela</taxon>
        <taxon>Hypsibioidea</taxon>
        <taxon>Ramazzottiidae</taxon>
        <taxon>Ramazzottius</taxon>
    </lineage>
</organism>
<dbReference type="InterPro" id="IPR005137">
    <property type="entry name" value="BtpA"/>
</dbReference>
<dbReference type="CDD" id="cd04722">
    <property type="entry name" value="TIM_phosphate_binding"/>
    <property type="match status" value="1"/>
</dbReference>
<dbReference type="SUPFAM" id="SSF51366">
    <property type="entry name" value="Ribulose-phoshate binding barrel"/>
    <property type="match status" value="1"/>
</dbReference>
<sequence length="298" mass="32051">MTGLSKALAAWEKLFGRLQSVVIGVVHLHALPGTPRNSKSIQEIVDVACKEANIYFKHGVDAVIVENSHDIPYVKHPHIGPEITSYVTRVCAEIRRQFPKKPIGVQVLAGGNAEALAIAHACGLNFIRAEGFVYTAVADEGIIDACAGPLLRMRKHIGAENVMILADIKKKHSAHTITSDLTIQNVAQGAEFCLADGVIITGIMTGKQPDPQEAAVTQRVVSIPVLFGSGVTTENLHAFIGDANGLIVGSDFKVDGKMLNDLDEKRVEKFMKAVAKLRDTVVDENSAKKTKPTTTFIG</sequence>
<dbReference type="InterPro" id="IPR011060">
    <property type="entry name" value="RibuloseP-bd_barrel"/>
</dbReference>
<reference evidence="2 3" key="1">
    <citation type="journal article" date="2016" name="Nat. Commun.">
        <title>Extremotolerant tardigrade genome and improved radiotolerance of human cultured cells by tardigrade-unique protein.</title>
        <authorList>
            <person name="Hashimoto T."/>
            <person name="Horikawa D.D."/>
            <person name="Saito Y."/>
            <person name="Kuwahara H."/>
            <person name="Kozuka-Hata H."/>
            <person name="Shin-I T."/>
            <person name="Minakuchi Y."/>
            <person name="Ohishi K."/>
            <person name="Motoyama A."/>
            <person name="Aizu T."/>
            <person name="Enomoto A."/>
            <person name="Kondo K."/>
            <person name="Tanaka S."/>
            <person name="Hara Y."/>
            <person name="Koshikawa S."/>
            <person name="Sagara H."/>
            <person name="Miura T."/>
            <person name="Yokobori S."/>
            <person name="Miyagawa K."/>
            <person name="Suzuki Y."/>
            <person name="Kubo T."/>
            <person name="Oyama M."/>
            <person name="Kohara Y."/>
            <person name="Fujiyama A."/>
            <person name="Arakawa K."/>
            <person name="Katayama T."/>
            <person name="Toyoda A."/>
            <person name="Kunieda T."/>
        </authorList>
    </citation>
    <scope>NUCLEOTIDE SEQUENCE [LARGE SCALE GENOMIC DNA]</scope>
    <source>
        <strain evidence="2 3">YOKOZUNA-1</strain>
    </source>
</reference>
<protein>
    <recommendedName>
        <fullName evidence="4">BtpA</fullName>
    </recommendedName>
</protein>
<dbReference type="STRING" id="947166.A0A1D1V8K1"/>
<dbReference type="NCBIfam" id="TIGR00259">
    <property type="entry name" value="thylakoid_BtpA"/>
    <property type="match status" value="1"/>
</dbReference>
<dbReference type="PIRSF" id="PIRSF005956">
    <property type="entry name" value="BtpA"/>
    <property type="match status" value="1"/>
</dbReference>
<keyword evidence="3" id="KW-1185">Reference proteome</keyword>
<comment type="caution">
    <text evidence="2">The sequence shown here is derived from an EMBL/GenBank/DDBJ whole genome shotgun (WGS) entry which is preliminary data.</text>
</comment>
<evidence type="ECO:0000313" key="3">
    <source>
        <dbReference type="Proteomes" id="UP000186922"/>
    </source>
</evidence>
<dbReference type="AlphaFoldDB" id="A0A1D1V8K1"/>
<gene>
    <name evidence="2" type="primary">RvY_07828-1</name>
    <name evidence="2" type="synonym">RvY_07828.1</name>
    <name evidence="2" type="ORF">RvY_07828</name>
</gene>
<dbReference type="PANTHER" id="PTHR21381:SF3">
    <property type="entry name" value="SGC REGION PROTEIN SGCQ-RELATED"/>
    <property type="match status" value="1"/>
</dbReference>
<evidence type="ECO:0000256" key="1">
    <source>
        <dbReference type="ARBA" id="ARBA00006007"/>
    </source>
</evidence>
<dbReference type="PANTHER" id="PTHR21381">
    <property type="entry name" value="ZGC:162297"/>
    <property type="match status" value="1"/>
</dbReference>
<proteinExistence type="inferred from homology"/>
<name>A0A1D1V8K1_RAMVA</name>
<accession>A0A1D1V8K1</accession>